<name>A0A4P9WGI6_9FUNG</name>
<evidence type="ECO:0000313" key="3">
    <source>
        <dbReference type="Proteomes" id="UP000269721"/>
    </source>
</evidence>
<organism evidence="2 3">
    <name type="scientific">Blyttiomyces helicus</name>
    <dbReference type="NCBI Taxonomy" id="388810"/>
    <lineage>
        <taxon>Eukaryota</taxon>
        <taxon>Fungi</taxon>
        <taxon>Fungi incertae sedis</taxon>
        <taxon>Chytridiomycota</taxon>
        <taxon>Chytridiomycota incertae sedis</taxon>
        <taxon>Chytridiomycetes</taxon>
        <taxon>Chytridiomycetes incertae sedis</taxon>
        <taxon>Blyttiomyces</taxon>
    </lineage>
</organism>
<dbReference type="Pfam" id="PF02399">
    <property type="entry name" value="Herpes_ori_bp"/>
    <property type="match status" value="1"/>
</dbReference>
<gene>
    <name evidence="2" type="ORF">BDK51DRAFT_29744</name>
</gene>
<evidence type="ECO:0000313" key="2">
    <source>
        <dbReference type="EMBL" id="RKO90150.1"/>
    </source>
</evidence>
<protein>
    <recommendedName>
        <fullName evidence="1">Replication origin-binding protein domain-containing protein</fullName>
    </recommendedName>
</protein>
<dbReference type="InterPro" id="IPR003450">
    <property type="entry name" value="Replication_origin-bd"/>
</dbReference>
<dbReference type="GO" id="GO:0003688">
    <property type="term" value="F:DNA replication origin binding"/>
    <property type="evidence" value="ECO:0007669"/>
    <property type="project" value="InterPro"/>
</dbReference>
<feature type="domain" description="Replication origin-binding protein" evidence="1">
    <location>
        <begin position="209"/>
        <end position="348"/>
    </location>
</feature>
<dbReference type="EMBL" id="KZ995701">
    <property type="protein sequence ID" value="RKO90150.1"/>
    <property type="molecule type" value="Genomic_DNA"/>
</dbReference>
<dbReference type="GO" id="GO:0005524">
    <property type="term" value="F:ATP binding"/>
    <property type="evidence" value="ECO:0007669"/>
    <property type="project" value="InterPro"/>
</dbReference>
<dbReference type="AlphaFoldDB" id="A0A4P9WGI6"/>
<keyword evidence="3" id="KW-1185">Reference proteome</keyword>
<proteinExistence type="predicted"/>
<dbReference type="Proteomes" id="UP000269721">
    <property type="component" value="Unassembled WGS sequence"/>
</dbReference>
<evidence type="ECO:0000259" key="1">
    <source>
        <dbReference type="Pfam" id="PF02399"/>
    </source>
</evidence>
<dbReference type="GO" id="GO:0006260">
    <property type="term" value="P:DNA replication"/>
    <property type="evidence" value="ECO:0007669"/>
    <property type="project" value="InterPro"/>
</dbReference>
<accession>A0A4P9WGI6</accession>
<sequence length="352" mass="40184">MSAMVCWGIGAALHKAIRKIQSTERSEENDELNRIAFSFFADWSSNSSKSEEWMVKKTYIGTSWENPYPHDNQLFEKSPMGTGKSFPVAQRIISSKPSCVICLSPRQSFASNFVGNLNANLEGQLNESGKPIHFKNYSEFLEKDDFTNWWRHPYLVIQMESLWKIDNGHFMPYDLLHHADTDSALFEEKSFGRKSDFTKLGKTSKQCIYMDVFLSRRTLDVTNSIVPFTASNALVRIKKLAMPSKNAIKYKNGNHFQTGLLNRLKIGTRIIVFWCSKDKVVEFEKSIKEKAPEVCTKIHHADADSTLDKDLTDVNESWKDLDCVMYTSKVTVGVNFTSPEHFSAMSVYGFSL</sequence>
<reference evidence="3" key="1">
    <citation type="journal article" date="2018" name="Nat. Microbiol.">
        <title>Leveraging single-cell genomics to expand the fungal tree of life.</title>
        <authorList>
            <person name="Ahrendt S.R."/>
            <person name="Quandt C.A."/>
            <person name="Ciobanu D."/>
            <person name="Clum A."/>
            <person name="Salamov A."/>
            <person name="Andreopoulos B."/>
            <person name="Cheng J.F."/>
            <person name="Woyke T."/>
            <person name="Pelin A."/>
            <person name="Henrissat B."/>
            <person name="Reynolds N.K."/>
            <person name="Benny G.L."/>
            <person name="Smith M.E."/>
            <person name="James T.Y."/>
            <person name="Grigoriev I.V."/>
        </authorList>
    </citation>
    <scope>NUCLEOTIDE SEQUENCE [LARGE SCALE GENOMIC DNA]</scope>
</reference>
<dbReference type="OrthoDB" id="2118161at2759"/>